<dbReference type="AlphaFoldDB" id="A0A841YW99"/>
<reference evidence="1 2" key="1">
    <citation type="submission" date="2020-03" db="EMBL/GenBank/DDBJ databases">
        <title>Soil Listeria distribution.</title>
        <authorList>
            <person name="Liao J."/>
            <person name="Wiedmann M."/>
        </authorList>
    </citation>
    <scope>NUCLEOTIDE SEQUENCE [LARGE SCALE GENOMIC DNA]</scope>
    <source>
        <strain evidence="1 2">FSL L7-1614</strain>
    </source>
</reference>
<dbReference type="Proteomes" id="UP000569903">
    <property type="component" value="Unassembled WGS sequence"/>
</dbReference>
<name>A0A841YW99_9LIST</name>
<gene>
    <name evidence="1" type="ORF">HB850_07345</name>
</gene>
<organism evidence="1 2">
    <name type="scientific">Listeria newyorkensis</name>
    <dbReference type="NCBI Taxonomy" id="1497681"/>
    <lineage>
        <taxon>Bacteria</taxon>
        <taxon>Bacillati</taxon>
        <taxon>Bacillota</taxon>
        <taxon>Bacilli</taxon>
        <taxon>Bacillales</taxon>
        <taxon>Listeriaceae</taxon>
        <taxon>Listeria</taxon>
    </lineage>
</organism>
<proteinExistence type="predicted"/>
<sequence>MNGLLFLQDKEEQAFGCDVYDQMICLDYIGLIEAEFHDGYVVFKGYTEQGSYIAERLAGKEVSF</sequence>
<accession>A0A841YW99</accession>
<evidence type="ECO:0000313" key="1">
    <source>
        <dbReference type="EMBL" id="MBC1457568.1"/>
    </source>
</evidence>
<dbReference type="RefSeq" id="WP_185388853.1">
    <property type="nucleotide sequence ID" value="NZ_JAARQN010000004.1"/>
</dbReference>
<evidence type="ECO:0000313" key="2">
    <source>
        <dbReference type="Proteomes" id="UP000569903"/>
    </source>
</evidence>
<dbReference type="EMBL" id="JAARQN010000004">
    <property type="protein sequence ID" value="MBC1457568.1"/>
    <property type="molecule type" value="Genomic_DNA"/>
</dbReference>
<comment type="caution">
    <text evidence="1">The sequence shown here is derived from an EMBL/GenBank/DDBJ whole genome shotgun (WGS) entry which is preliminary data.</text>
</comment>
<protein>
    <submittedName>
        <fullName evidence="1">Uncharacterized protein</fullName>
    </submittedName>
</protein>